<dbReference type="Gene3D" id="1.10.10.1250">
    <property type="entry name" value="RNA polymerase, subunit delta, N-terminal domain"/>
    <property type="match status" value="1"/>
</dbReference>
<dbReference type="Pfam" id="PF05066">
    <property type="entry name" value="HARE-HTH"/>
    <property type="match status" value="1"/>
</dbReference>
<evidence type="ECO:0000259" key="8">
    <source>
        <dbReference type="PROSITE" id="PS51913"/>
    </source>
</evidence>
<evidence type="ECO:0000256" key="5">
    <source>
        <dbReference type="ARBA" id="ARBA00023163"/>
    </source>
</evidence>
<dbReference type="GO" id="GO:0000428">
    <property type="term" value="C:DNA-directed RNA polymerase complex"/>
    <property type="evidence" value="ECO:0007669"/>
    <property type="project" value="UniProtKB-KW"/>
</dbReference>
<comment type="subunit">
    <text evidence="6">RNAP is composed of a core of 2 alpha, a beta and a beta' subunits. The core is associated with a delta subunit and one of several sigma factors.</text>
</comment>
<evidence type="ECO:0000256" key="3">
    <source>
        <dbReference type="ARBA" id="ARBA00022679"/>
    </source>
</evidence>
<dbReference type="PROSITE" id="PS51913">
    <property type="entry name" value="HTH_HARE"/>
    <property type="match status" value="1"/>
</dbReference>
<feature type="region of interest" description="Disordered" evidence="7">
    <location>
        <begin position="115"/>
        <end position="198"/>
    </location>
</feature>
<feature type="domain" description="HTH HARE-type" evidence="8">
    <location>
        <begin position="14"/>
        <end position="81"/>
    </location>
</feature>
<dbReference type="RefSeq" id="WP_144566054.1">
    <property type="nucleotide sequence ID" value="NZ_VIVN01000007.1"/>
</dbReference>
<keyword evidence="2 6" id="KW-0240">DNA-directed RNA polymerase</keyword>
<dbReference type="GO" id="GO:0003899">
    <property type="term" value="F:DNA-directed RNA polymerase activity"/>
    <property type="evidence" value="ECO:0007669"/>
    <property type="project" value="UniProtKB-UniRule"/>
</dbReference>
<dbReference type="Proteomes" id="UP000319671">
    <property type="component" value="Unassembled WGS sequence"/>
</dbReference>
<comment type="caution">
    <text evidence="9">The sequence shown here is derived from an EMBL/GenBank/DDBJ whole genome shotgun (WGS) entry which is preliminary data.</text>
</comment>
<dbReference type="NCBIfam" id="TIGR04567">
    <property type="entry name" value="RNAP_delt_lowGC"/>
    <property type="match status" value="1"/>
</dbReference>
<dbReference type="EMBL" id="VIVN01000007">
    <property type="protein sequence ID" value="TWD99501.1"/>
    <property type="molecule type" value="Genomic_DNA"/>
</dbReference>
<evidence type="ECO:0000256" key="7">
    <source>
        <dbReference type="SAM" id="MobiDB-lite"/>
    </source>
</evidence>
<dbReference type="GO" id="GO:0006351">
    <property type="term" value="P:DNA-templated transcription"/>
    <property type="evidence" value="ECO:0007669"/>
    <property type="project" value="InterPro"/>
</dbReference>
<dbReference type="InterPro" id="IPR007759">
    <property type="entry name" value="Asxl_HARE-HTH"/>
</dbReference>
<evidence type="ECO:0000256" key="4">
    <source>
        <dbReference type="ARBA" id="ARBA00022695"/>
    </source>
</evidence>
<evidence type="ECO:0000313" key="9">
    <source>
        <dbReference type="EMBL" id="TWD99501.1"/>
    </source>
</evidence>
<dbReference type="InterPro" id="IPR038087">
    <property type="entry name" value="RNAP_delta_N_dom_sf"/>
</dbReference>
<organism evidence="9 10">
    <name type="scientific">Neobacillus bataviensis</name>
    <dbReference type="NCBI Taxonomy" id="220685"/>
    <lineage>
        <taxon>Bacteria</taxon>
        <taxon>Bacillati</taxon>
        <taxon>Bacillota</taxon>
        <taxon>Bacilli</taxon>
        <taxon>Bacillales</taxon>
        <taxon>Bacillaceae</taxon>
        <taxon>Neobacillus</taxon>
    </lineage>
</organism>
<comment type="function">
    <text evidence="6">Participates in both the initiation and recycling phases of transcription. In the presence of the delta subunit, RNAP displays an increased specificity of transcription, a decreased affinity for nucleic acids, and an increased efficiency of RNA synthesis because of enhanced recycling.</text>
</comment>
<proteinExistence type="inferred from homology"/>
<name>A0A561D7V2_9BACI</name>
<gene>
    <name evidence="6" type="primary">rpoE</name>
    <name evidence="9" type="ORF">FB550_107136</name>
</gene>
<keyword evidence="3 6" id="KW-0808">Transferase</keyword>
<dbReference type="AlphaFoldDB" id="A0A561D7V2"/>
<dbReference type="GO" id="GO:0006355">
    <property type="term" value="P:regulation of DNA-templated transcription"/>
    <property type="evidence" value="ECO:0007669"/>
    <property type="project" value="UniProtKB-UniRule"/>
</dbReference>
<dbReference type="HAMAP" id="MF_00357">
    <property type="entry name" value="RNApol_bact_RpoE"/>
    <property type="match status" value="1"/>
</dbReference>
<sequence length="198" mass="23258">MSLAQYSKEELKEFSLMEMAYEYLKNSKQPISFHELVNEIKAAADISDEEIRSRLAQFYTDINIDGRFLSLGENRWGLRVWYPVDTAEEEVITAVKPKKKKAKKVVEEDELEDFDEIDDEDYDDLDDFADDEDDLLDDDDDDLDDLDDVDEFDDDDDVLDDDEDEEFELDEAEVLDDDLDEEDEEAEEPFEEDEDKDL</sequence>
<keyword evidence="10" id="KW-1185">Reference proteome</keyword>
<evidence type="ECO:0000313" key="10">
    <source>
        <dbReference type="Proteomes" id="UP000319671"/>
    </source>
</evidence>
<keyword evidence="4 6" id="KW-0548">Nucleotidyltransferase</keyword>
<protein>
    <recommendedName>
        <fullName evidence="6">Probable DNA-directed RNA polymerase subunit delta</fullName>
    </recommendedName>
    <alternativeName>
        <fullName evidence="6">RNAP delta factor</fullName>
    </alternativeName>
</protein>
<keyword evidence="5 6" id="KW-0804">Transcription</keyword>
<accession>A0A561D7V2</accession>
<evidence type="ECO:0000256" key="6">
    <source>
        <dbReference type="HAMAP-Rule" id="MF_00357"/>
    </source>
</evidence>
<evidence type="ECO:0000256" key="1">
    <source>
        <dbReference type="ARBA" id="ARBA00009828"/>
    </source>
</evidence>
<reference evidence="9 10" key="1">
    <citation type="submission" date="2019-06" db="EMBL/GenBank/DDBJ databases">
        <title>Sorghum-associated microbial communities from plants grown in Nebraska, USA.</title>
        <authorList>
            <person name="Schachtman D."/>
        </authorList>
    </citation>
    <scope>NUCLEOTIDE SEQUENCE [LARGE SCALE GENOMIC DNA]</scope>
    <source>
        <strain evidence="9 10">2482</strain>
    </source>
</reference>
<dbReference type="InterPro" id="IPR029757">
    <property type="entry name" value="RpoE"/>
</dbReference>
<evidence type="ECO:0000256" key="2">
    <source>
        <dbReference type="ARBA" id="ARBA00022478"/>
    </source>
</evidence>
<comment type="similarity">
    <text evidence="1 6">Belongs to the RpoE family.</text>
</comment>